<gene>
    <name evidence="6" type="ORF">E6C55_26330</name>
</gene>
<dbReference type="InterPro" id="IPR037923">
    <property type="entry name" value="HTH-like"/>
</dbReference>
<dbReference type="EMBL" id="SSOB01000044">
    <property type="protein sequence ID" value="THF74144.1"/>
    <property type="molecule type" value="Genomic_DNA"/>
</dbReference>
<comment type="caution">
    <text evidence="6">The sequence shown here is derived from an EMBL/GenBank/DDBJ whole genome shotgun (WGS) entry which is preliminary data.</text>
</comment>
<protein>
    <submittedName>
        <fullName evidence="6">Helix-turn-helix domain-containing protein</fullName>
    </submittedName>
</protein>
<sequence>MEEAAGRVGLPCVADEVTNRMLAERPVHCELRTAPLGQKTLHAHDGFEIYGLLRGTGAYIAGDRLYPLHAGTITVIRPQVIHRPYSSDGREFHRYVLSLSEAYMAGIDALCPGVPGGIGSLLTEPGCGSSHFFLSVPQMAKAQGLLGDMERALKADAARCGELSALRSVAELLLMLADLQGQPRAAGAERSENERLLGDVLAYLVAHYQEDLHIESLLRQFPISRSRLFGMFKAHTGVTINQFLTEYRIERAKALLAGTSLPVTEVAQRSGFNDLSHFHRIFRRQAGNTPLQYRSRTAGRETSAF</sequence>
<dbReference type="InterPro" id="IPR018062">
    <property type="entry name" value="HTH_AraC-typ_CS"/>
</dbReference>
<dbReference type="PRINTS" id="PR00032">
    <property type="entry name" value="HTHARAC"/>
</dbReference>
<dbReference type="InterPro" id="IPR009057">
    <property type="entry name" value="Homeodomain-like_sf"/>
</dbReference>
<dbReference type="RefSeq" id="WP_136372818.1">
    <property type="nucleotide sequence ID" value="NZ_SSOB01000044.1"/>
</dbReference>
<keyword evidence="2" id="KW-0238">DNA-binding</keyword>
<dbReference type="Pfam" id="PF12833">
    <property type="entry name" value="HTH_18"/>
    <property type="match status" value="1"/>
</dbReference>
<accession>A0A4S4BI36</accession>
<dbReference type="AlphaFoldDB" id="A0A4S4BI36"/>
<dbReference type="SUPFAM" id="SSF51215">
    <property type="entry name" value="Regulatory protein AraC"/>
    <property type="match status" value="1"/>
</dbReference>
<reference evidence="6 7" key="1">
    <citation type="submission" date="2019-04" db="EMBL/GenBank/DDBJ databases">
        <title>Cohnella sp. nov. isolated from preserved vegetables.</title>
        <authorList>
            <person name="Lin S.-Y."/>
            <person name="Hung M.-H."/>
            <person name="Young C.-C."/>
        </authorList>
    </citation>
    <scope>NUCLEOTIDE SEQUENCE [LARGE SCALE GENOMIC DNA]</scope>
    <source>
        <strain evidence="6 7">CC-MHH1044</strain>
    </source>
</reference>
<dbReference type="PROSITE" id="PS00041">
    <property type="entry name" value="HTH_ARAC_FAMILY_1"/>
    <property type="match status" value="1"/>
</dbReference>
<dbReference type="InterPro" id="IPR018060">
    <property type="entry name" value="HTH_AraC"/>
</dbReference>
<dbReference type="OrthoDB" id="2569619at2"/>
<keyword evidence="7" id="KW-1185">Reference proteome</keyword>
<dbReference type="GO" id="GO:0043565">
    <property type="term" value="F:sequence-specific DNA binding"/>
    <property type="evidence" value="ECO:0007669"/>
    <property type="project" value="InterPro"/>
</dbReference>
<dbReference type="SUPFAM" id="SSF46689">
    <property type="entry name" value="Homeodomain-like"/>
    <property type="match status" value="2"/>
</dbReference>
<name>A0A4S4BI36_9BACL</name>
<evidence type="ECO:0000313" key="6">
    <source>
        <dbReference type="EMBL" id="THF74144.1"/>
    </source>
</evidence>
<dbReference type="InterPro" id="IPR003313">
    <property type="entry name" value="AraC-bd"/>
</dbReference>
<keyword evidence="3" id="KW-0010">Activator</keyword>
<evidence type="ECO:0000256" key="3">
    <source>
        <dbReference type="ARBA" id="ARBA00023159"/>
    </source>
</evidence>
<evidence type="ECO:0000259" key="5">
    <source>
        <dbReference type="PROSITE" id="PS01124"/>
    </source>
</evidence>
<dbReference type="GO" id="GO:0003700">
    <property type="term" value="F:DNA-binding transcription factor activity"/>
    <property type="evidence" value="ECO:0007669"/>
    <property type="project" value="InterPro"/>
</dbReference>
<dbReference type="Pfam" id="PF02311">
    <property type="entry name" value="AraC_binding"/>
    <property type="match status" value="1"/>
</dbReference>
<evidence type="ECO:0000256" key="1">
    <source>
        <dbReference type="ARBA" id="ARBA00023015"/>
    </source>
</evidence>
<dbReference type="PROSITE" id="PS01124">
    <property type="entry name" value="HTH_ARAC_FAMILY_2"/>
    <property type="match status" value="1"/>
</dbReference>
<dbReference type="Gene3D" id="1.10.10.60">
    <property type="entry name" value="Homeodomain-like"/>
    <property type="match status" value="2"/>
</dbReference>
<keyword evidence="1" id="KW-0805">Transcription regulation</keyword>
<evidence type="ECO:0000256" key="4">
    <source>
        <dbReference type="ARBA" id="ARBA00023163"/>
    </source>
</evidence>
<dbReference type="InterPro" id="IPR020449">
    <property type="entry name" value="Tscrpt_reg_AraC-type_HTH"/>
</dbReference>
<keyword evidence="4" id="KW-0804">Transcription</keyword>
<feature type="domain" description="HTH araC/xylS-type" evidence="5">
    <location>
        <begin position="198"/>
        <end position="296"/>
    </location>
</feature>
<dbReference type="SMART" id="SM00342">
    <property type="entry name" value="HTH_ARAC"/>
    <property type="match status" value="1"/>
</dbReference>
<organism evidence="6 7">
    <name type="scientific">Cohnella fermenti</name>
    <dbReference type="NCBI Taxonomy" id="2565925"/>
    <lineage>
        <taxon>Bacteria</taxon>
        <taxon>Bacillati</taxon>
        <taxon>Bacillota</taxon>
        <taxon>Bacilli</taxon>
        <taxon>Bacillales</taxon>
        <taxon>Paenibacillaceae</taxon>
        <taxon>Cohnella</taxon>
    </lineage>
</organism>
<evidence type="ECO:0000256" key="2">
    <source>
        <dbReference type="ARBA" id="ARBA00023125"/>
    </source>
</evidence>
<dbReference type="Proteomes" id="UP000310636">
    <property type="component" value="Unassembled WGS sequence"/>
</dbReference>
<dbReference type="Gene3D" id="2.60.120.10">
    <property type="entry name" value="Jelly Rolls"/>
    <property type="match status" value="1"/>
</dbReference>
<dbReference type="PANTHER" id="PTHR46796">
    <property type="entry name" value="HTH-TYPE TRANSCRIPTIONAL ACTIVATOR RHAS-RELATED"/>
    <property type="match status" value="1"/>
</dbReference>
<proteinExistence type="predicted"/>
<evidence type="ECO:0000313" key="7">
    <source>
        <dbReference type="Proteomes" id="UP000310636"/>
    </source>
</evidence>
<dbReference type="InterPro" id="IPR014710">
    <property type="entry name" value="RmlC-like_jellyroll"/>
</dbReference>
<dbReference type="InterPro" id="IPR050204">
    <property type="entry name" value="AraC_XylS_family_regulators"/>
</dbReference>